<keyword evidence="2" id="KW-0812">Transmembrane</keyword>
<dbReference type="Proteomes" id="UP000016932">
    <property type="component" value="Unassembled WGS sequence"/>
</dbReference>
<dbReference type="Gene3D" id="3.40.462.10">
    <property type="entry name" value="FAD-linked oxidases, C-terminal domain"/>
    <property type="match status" value="1"/>
</dbReference>
<evidence type="ECO:0000256" key="2">
    <source>
        <dbReference type="SAM" id="Phobius"/>
    </source>
</evidence>
<feature type="compositionally biased region" description="Low complexity" evidence="1">
    <location>
        <begin position="257"/>
        <end position="266"/>
    </location>
</feature>
<gene>
    <name evidence="3" type="ORF">MYCFIDRAFT_171504</name>
</gene>
<keyword evidence="2" id="KW-0472">Membrane</keyword>
<dbReference type="RefSeq" id="XP_007923163.1">
    <property type="nucleotide sequence ID" value="XM_007924972.1"/>
</dbReference>
<evidence type="ECO:0000256" key="1">
    <source>
        <dbReference type="SAM" id="MobiDB-lite"/>
    </source>
</evidence>
<organism evidence="3 4">
    <name type="scientific">Pseudocercospora fijiensis (strain CIRAD86)</name>
    <name type="common">Black leaf streak disease fungus</name>
    <name type="synonym">Mycosphaerella fijiensis</name>
    <dbReference type="NCBI Taxonomy" id="383855"/>
    <lineage>
        <taxon>Eukaryota</taxon>
        <taxon>Fungi</taxon>
        <taxon>Dikarya</taxon>
        <taxon>Ascomycota</taxon>
        <taxon>Pezizomycotina</taxon>
        <taxon>Dothideomycetes</taxon>
        <taxon>Dothideomycetidae</taxon>
        <taxon>Mycosphaerellales</taxon>
        <taxon>Mycosphaerellaceae</taxon>
        <taxon>Pseudocercospora</taxon>
    </lineage>
</organism>
<sequence>MPAASTVGLLRFLCDLSSIHLPDDPTFLMPASHTFRRGAAFSCISPDQDRSSTFTDFDMPTDTIKIQMLCRVALLLLDDISVYGHYYACLLALEEIGRRVSLFWPIAFQVAIQPAVSQVIILLFVPMASTTTTASPAATSSFSVDIGSGISISTAEIVGLGVAVTVAIIIFVIALLVLFWGCSCRRKRNRRSLILYDDEKGTYPGHISSATTSEISQLPPSYHPPSRPLSTDEFDEKPLPPSYGLEKRTSSTEKVRSSMLERASSSRSEGELGVSILKSHFNETTNVIRECELSHLFAASSFPTFSLSSWSWRSVRALADDTRQFTTFNTKNTNGSVDARHVDPSRCWWIVFCQVAWYSMPTAARDHMIKLTTAWIGHSTSFDIAKMVVTACRDEIPRWEQEANLCMYSETFDTGERNDWFVRIGKEVSMTGRPCQLRCIMEIGRDIFKTKPGRLGTLMKRSKHGLGRWNFYGAVYGPPLIQEAMLGVIKNSFLQVPGSKFHFPQDVPNNIVAQVRYNTLQRIPSISGLTWVDWIRSRKHDLVGLPNGSHGEFSPIAPVAGKDAKKQYVTRRLNNKYGFDFIGTFIVGTRSRSSQRWIILLSRRPPSSPSCCWCRTCGTASALACSGSGIHRALIQIEGETFTPSAFKLLQSFQGLCEDAGMGLRYDVTLSLSNLRS</sequence>
<dbReference type="VEuPathDB" id="FungiDB:MYCFIDRAFT_171504"/>
<dbReference type="EMBL" id="KB446556">
    <property type="protein sequence ID" value="EME85605.1"/>
    <property type="molecule type" value="Genomic_DNA"/>
</dbReference>
<accession>M2Z741</accession>
<dbReference type="STRING" id="383855.M2Z741"/>
<feature type="region of interest" description="Disordered" evidence="1">
    <location>
        <begin position="208"/>
        <end position="266"/>
    </location>
</feature>
<name>M2Z741_PSEFD</name>
<dbReference type="OrthoDB" id="5332616at2759"/>
<feature type="transmembrane region" description="Helical" evidence="2">
    <location>
        <begin position="102"/>
        <end position="125"/>
    </location>
</feature>
<dbReference type="KEGG" id="pfj:MYCFIDRAFT_171504"/>
<protein>
    <submittedName>
        <fullName evidence="3">Uncharacterized protein</fullName>
    </submittedName>
</protein>
<reference evidence="3 4" key="1">
    <citation type="journal article" date="2012" name="PLoS Pathog.">
        <title>Diverse lifestyles and strategies of plant pathogenesis encoded in the genomes of eighteen Dothideomycetes fungi.</title>
        <authorList>
            <person name="Ohm R.A."/>
            <person name="Feau N."/>
            <person name="Henrissat B."/>
            <person name="Schoch C.L."/>
            <person name="Horwitz B.A."/>
            <person name="Barry K.W."/>
            <person name="Condon B.J."/>
            <person name="Copeland A.C."/>
            <person name="Dhillon B."/>
            <person name="Glaser F."/>
            <person name="Hesse C.N."/>
            <person name="Kosti I."/>
            <person name="LaButti K."/>
            <person name="Lindquist E.A."/>
            <person name="Lucas S."/>
            <person name="Salamov A.A."/>
            <person name="Bradshaw R.E."/>
            <person name="Ciuffetti L."/>
            <person name="Hamelin R.C."/>
            <person name="Kema G.H.J."/>
            <person name="Lawrence C."/>
            <person name="Scott J.A."/>
            <person name="Spatafora J.W."/>
            <person name="Turgeon B.G."/>
            <person name="de Wit P.J.G.M."/>
            <person name="Zhong S."/>
            <person name="Goodwin S.B."/>
            <person name="Grigoriev I.V."/>
        </authorList>
    </citation>
    <scope>NUCLEOTIDE SEQUENCE [LARGE SCALE GENOMIC DNA]</scope>
    <source>
        <strain evidence="3 4">CIRAD86</strain>
    </source>
</reference>
<keyword evidence="2" id="KW-1133">Transmembrane helix</keyword>
<proteinExistence type="predicted"/>
<evidence type="ECO:0000313" key="3">
    <source>
        <dbReference type="EMBL" id="EME85605.1"/>
    </source>
</evidence>
<dbReference type="AlphaFoldDB" id="M2Z741"/>
<dbReference type="eggNOG" id="KOG1231">
    <property type="taxonomic scope" value="Eukaryota"/>
</dbReference>
<feature type="compositionally biased region" description="Polar residues" evidence="1">
    <location>
        <begin position="208"/>
        <end position="219"/>
    </location>
</feature>
<keyword evidence="4" id="KW-1185">Reference proteome</keyword>
<dbReference type="GeneID" id="19332644"/>
<dbReference type="InterPro" id="IPR016170">
    <property type="entry name" value="Cytok_DH_C_sf"/>
</dbReference>
<feature type="transmembrane region" description="Helical" evidence="2">
    <location>
        <begin position="157"/>
        <end position="182"/>
    </location>
</feature>
<evidence type="ECO:0000313" key="4">
    <source>
        <dbReference type="Proteomes" id="UP000016932"/>
    </source>
</evidence>
<feature type="compositionally biased region" description="Basic and acidic residues" evidence="1">
    <location>
        <begin position="245"/>
        <end position="256"/>
    </location>
</feature>
<dbReference type="HOGENOM" id="CLU_406031_0_0_1"/>